<dbReference type="PANTHER" id="PTHR46957">
    <property type="entry name" value="CYTOKINE RECEPTOR"/>
    <property type="match status" value="1"/>
</dbReference>
<dbReference type="GO" id="GO:0016020">
    <property type="term" value="C:membrane"/>
    <property type="evidence" value="ECO:0007669"/>
    <property type="project" value="UniProtKB-SubCell"/>
</dbReference>
<dbReference type="PANTHER" id="PTHR46957:SF3">
    <property type="entry name" value="CYTOKINE RECEPTOR"/>
    <property type="match status" value="1"/>
</dbReference>
<dbReference type="InterPro" id="IPR050713">
    <property type="entry name" value="RTP_Phos/Ushers"/>
</dbReference>
<proteinExistence type="predicted"/>
<dbReference type="InterPro" id="IPR013783">
    <property type="entry name" value="Ig-like_fold"/>
</dbReference>
<sequence length="140" mass="15397">MTGKVNEYKINNLTSYTTYEISVAAGNVHGFGEETIASFLTTSEALLPGKPTNLTVIDITSRSVEIFWLDPKEPGRFGISRFWIKLKKENSLILNVTIGKVNKYKIDNLNSYSIHAISVAAGNIIGFGEESTTLFSTTSE</sequence>
<dbReference type="AlphaFoldDB" id="A0A7D9JL02"/>
<dbReference type="PROSITE" id="PS50853">
    <property type="entry name" value="FN3"/>
    <property type="match status" value="2"/>
</dbReference>
<dbReference type="OrthoDB" id="5985842at2759"/>
<dbReference type="InterPro" id="IPR036116">
    <property type="entry name" value="FN3_sf"/>
</dbReference>
<feature type="non-terminal residue" evidence="1">
    <location>
        <position position="140"/>
    </location>
</feature>
<organism evidence="1 2">
    <name type="scientific">Paramuricea clavata</name>
    <name type="common">Red gorgonian</name>
    <name type="synonym">Violescent sea-whip</name>
    <dbReference type="NCBI Taxonomy" id="317549"/>
    <lineage>
        <taxon>Eukaryota</taxon>
        <taxon>Metazoa</taxon>
        <taxon>Cnidaria</taxon>
        <taxon>Anthozoa</taxon>
        <taxon>Octocorallia</taxon>
        <taxon>Malacalcyonacea</taxon>
        <taxon>Plexauridae</taxon>
        <taxon>Paramuricea</taxon>
    </lineage>
</organism>
<comment type="caution">
    <text evidence="1">The sequence shown here is derived from an EMBL/GenBank/DDBJ whole genome shotgun (WGS) entry which is preliminary data.</text>
</comment>
<dbReference type="CDD" id="cd00063">
    <property type="entry name" value="FN3"/>
    <property type="match status" value="2"/>
</dbReference>
<reference evidence="1" key="1">
    <citation type="submission" date="2020-04" db="EMBL/GenBank/DDBJ databases">
        <authorList>
            <person name="Alioto T."/>
            <person name="Alioto T."/>
            <person name="Gomez Garrido J."/>
        </authorList>
    </citation>
    <scope>NUCLEOTIDE SEQUENCE</scope>
    <source>
        <strain evidence="1">A484AB</strain>
    </source>
</reference>
<dbReference type="SUPFAM" id="SSF49265">
    <property type="entry name" value="Fibronectin type III"/>
    <property type="match status" value="1"/>
</dbReference>
<dbReference type="InterPro" id="IPR003961">
    <property type="entry name" value="FN3_dom"/>
</dbReference>
<dbReference type="SMART" id="SM00060">
    <property type="entry name" value="FN3"/>
    <property type="match status" value="1"/>
</dbReference>
<keyword evidence="2" id="KW-1185">Reference proteome</keyword>
<evidence type="ECO:0000313" key="2">
    <source>
        <dbReference type="Proteomes" id="UP001152795"/>
    </source>
</evidence>
<protein>
    <submittedName>
        <fullName evidence="1">Titin-like, partial</fullName>
    </submittedName>
</protein>
<evidence type="ECO:0000313" key="1">
    <source>
        <dbReference type="EMBL" id="CAB4031317.1"/>
    </source>
</evidence>
<accession>A0A7D9JL02</accession>
<dbReference type="Proteomes" id="UP001152795">
    <property type="component" value="Unassembled WGS sequence"/>
</dbReference>
<gene>
    <name evidence="1" type="ORF">PACLA_8A079190</name>
</gene>
<name>A0A7D9JL02_PARCT</name>
<dbReference type="Gene3D" id="2.60.40.10">
    <property type="entry name" value="Immunoglobulins"/>
    <property type="match status" value="2"/>
</dbReference>
<dbReference type="Pfam" id="PF00041">
    <property type="entry name" value="fn3"/>
    <property type="match status" value="1"/>
</dbReference>
<dbReference type="EMBL" id="CACRXK020017531">
    <property type="protein sequence ID" value="CAB4031317.1"/>
    <property type="molecule type" value="Genomic_DNA"/>
</dbReference>